<reference evidence="1" key="2">
    <citation type="submission" date="2023-06" db="EMBL/GenBank/DDBJ databases">
        <authorList>
            <person name="Swenson N.G."/>
            <person name="Wegrzyn J.L."/>
            <person name="Mcevoy S.L."/>
        </authorList>
    </citation>
    <scope>NUCLEOTIDE SEQUENCE</scope>
    <source>
        <strain evidence="1">NS2018</strain>
        <tissue evidence="1">Leaf</tissue>
    </source>
</reference>
<reference evidence="1" key="1">
    <citation type="journal article" date="2022" name="Plant J.">
        <title>Strategies of tolerance reflected in two North American maple genomes.</title>
        <authorList>
            <person name="McEvoy S.L."/>
            <person name="Sezen U.U."/>
            <person name="Trouern-Trend A."/>
            <person name="McMahon S.M."/>
            <person name="Schaberg P.G."/>
            <person name="Yang J."/>
            <person name="Wegrzyn J.L."/>
            <person name="Swenson N.G."/>
        </authorList>
    </citation>
    <scope>NUCLEOTIDE SEQUENCE</scope>
    <source>
        <strain evidence="1">NS2018</strain>
    </source>
</reference>
<evidence type="ECO:0000313" key="1">
    <source>
        <dbReference type="EMBL" id="KAK0596758.1"/>
    </source>
</evidence>
<organism evidence="1 2">
    <name type="scientific">Acer saccharum</name>
    <name type="common">Sugar maple</name>
    <dbReference type="NCBI Taxonomy" id="4024"/>
    <lineage>
        <taxon>Eukaryota</taxon>
        <taxon>Viridiplantae</taxon>
        <taxon>Streptophyta</taxon>
        <taxon>Embryophyta</taxon>
        <taxon>Tracheophyta</taxon>
        <taxon>Spermatophyta</taxon>
        <taxon>Magnoliopsida</taxon>
        <taxon>eudicotyledons</taxon>
        <taxon>Gunneridae</taxon>
        <taxon>Pentapetalae</taxon>
        <taxon>rosids</taxon>
        <taxon>malvids</taxon>
        <taxon>Sapindales</taxon>
        <taxon>Sapindaceae</taxon>
        <taxon>Hippocastanoideae</taxon>
        <taxon>Acereae</taxon>
        <taxon>Acer</taxon>
    </lineage>
</organism>
<sequence length="85" mass="10166">MFCDNFRSLIPNQNIHTIPLHFKKLKRKILKLNTVLNSKTIVLSLERRLIENEELVFMFRSQSQICNQEFEFGCPYPIICLQCMF</sequence>
<evidence type="ECO:0000313" key="2">
    <source>
        <dbReference type="Proteomes" id="UP001168877"/>
    </source>
</evidence>
<comment type="caution">
    <text evidence="1">The sequence shown here is derived from an EMBL/GenBank/DDBJ whole genome shotgun (WGS) entry which is preliminary data.</text>
</comment>
<protein>
    <submittedName>
        <fullName evidence="1">Uncharacterized protein</fullName>
    </submittedName>
</protein>
<keyword evidence="2" id="KW-1185">Reference proteome</keyword>
<name>A0AA39VZF5_ACESA</name>
<gene>
    <name evidence="1" type="ORF">LWI29_018706</name>
</gene>
<accession>A0AA39VZF5</accession>
<dbReference type="Proteomes" id="UP001168877">
    <property type="component" value="Unassembled WGS sequence"/>
</dbReference>
<dbReference type="EMBL" id="JAUESC010000004">
    <property type="protein sequence ID" value="KAK0596758.1"/>
    <property type="molecule type" value="Genomic_DNA"/>
</dbReference>
<dbReference type="AlphaFoldDB" id="A0AA39VZF5"/>
<proteinExistence type="predicted"/>